<evidence type="ECO:0000256" key="2">
    <source>
        <dbReference type="ARBA" id="ARBA00022737"/>
    </source>
</evidence>
<dbReference type="Proteomes" id="UP000678154">
    <property type="component" value="Chromosome"/>
</dbReference>
<dbReference type="GeneID" id="87482892"/>
<accession>A0ABX8DP15</accession>
<dbReference type="InterPro" id="IPR056737">
    <property type="entry name" value="Beta-prop_ATRN-MKLN-like"/>
</dbReference>
<dbReference type="SMART" id="SM00612">
    <property type="entry name" value="Kelch"/>
    <property type="match status" value="6"/>
</dbReference>
<protein>
    <recommendedName>
        <fullName evidence="3">Attractin/MKLN-like beta-propeller domain-containing protein</fullName>
    </recommendedName>
</protein>
<dbReference type="InterPro" id="IPR006652">
    <property type="entry name" value="Kelch_1"/>
</dbReference>
<dbReference type="RefSeq" id="WP_213606230.1">
    <property type="nucleotide sequence ID" value="NZ_CP074676.1"/>
</dbReference>
<dbReference type="Pfam" id="PF24981">
    <property type="entry name" value="Beta-prop_ATRN-LZTR1"/>
    <property type="match status" value="1"/>
</dbReference>
<keyword evidence="1" id="KW-0880">Kelch repeat</keyword>
<evidence type="ECO:0000256" key="1">
    <source>
        <dbReference type="ARBA" id="ARBA00022441"/>
    </source>
</evidence>
<proteinExistence type="predicted"/>
<sequence length="395" mass="42359">MSKDDPIHACAGAMHIARALHSAMRLPNGDVLVAGGITNGGLATDSVERFSLDQREWKQQPPKQKAAFSQLTVILDDGSFLLVGGSQTGEASDHVERFDTIRSCWTTLCSLQVARFSHTATSLWGGTNKVLVIGGNHLKGDTGKVLDIVELYDVASDEWHQLGERSQARMTHSATLLDSGKVLIIGGYAPDQALAHCELFDPQTGRFEPTTPLPAPRMQHTATLLNNGQVMVAGGTCIPFGESALESFLYDPLADTWRSGPPMQRGHQGHTATLLPDGRLLLAGHTRLPYRPSTELYDPRKDAWVLGSELNEPRFSHSATLLPGDQGVLLCAGQLLTPDTAYTRSCEHCCGPLAQPAEPAQGTGSMPSGPLENLPANRQLHCLDALSAALAAPQQ</sequence>
<dbReference type="Gene3D" id="2.120.10.80">
    <property type="entry name" value="Kelch-type beta propeller"/>
    <property type="match status" value="1"/>
</dbReference>
<organism evidence="4 5">
    <name type="scientific">Pseudomonas qingdaonensis</name>
    <dbReference type="NCBI Taxonomy" id="2056231"/>
    <lineage>
        <taxon>Bacteria</taxon>
        <taxon>Pseudomonadati</taxon>
        <taxon>Pseudomonadota</taxon>
        <taxon>Gammaproteobacteria</taxon>
        <taxon>Pseudomonadales</taxon>
        <taxon>Pseudomonadaceae</taxon>
        <taxon>Pseudomonas</taxon>
    </lineage>
</organism>
<dbReference type="Gene3D" id="2.130.10.80">
    <property type="entry name" value="Galactose oxidase/kelch, beta-propeller"/>
    <property type="match status" value="4"/>
</dbReference>
<gene>
    <name evidence="4" type="ORF">KH389_21670</name>
</gene>
<evidence type="ECO:0000259" key="3">
    <source>
        <dbReference type="Pfam" id="PF24981"/>
    </source>
</evidence>
<dbReference type="PANTHER" id="PTHR45632:SF3">
    <property type="entry name" value="KELCH-LIKE PROTEIN 32"/>
    <property type="match status" value="1"/>
</dbReference>
<keyword evidence="5" id="KW-1185">Reference proteome</keyword>
<evidence type="ECO:0000313" key="4">
    <source>
        <dbReference type="EMBL" id="QVL17973.1"/>
    </source>
</evidence>
<dbReference type="PANTHER" id="PTHR45632">
    <property type="entry name" value="LD33804P"/>
    <property type="match status" value="1"/>
</dbReference>
<dbReference type="InterPro" id="IPR015915">
    <property type="entry name" value="Kelch-typ_b-propeller"/>
</dbReference>
<name>A0ABX8DP15_9PSED</name>
<feature type="domain" description="Attractin/MKLN-like beta-propeller" evidence="3">
    <location>
        <begin position="17"/>
        <end position="190"/>
    </location>
</feature>
<dbReference type="SUPFAM" id="SSF117281">
    <property type="entry name" value="Kelch motif"/>
    <property type="match status" value="2"/>
</dbReference>
<dbReference type="InterPro" id="IPR037293">
    <property type="entry name" value="Gal_Oxidase_central_sf"/>
</dbReference>
<evidence type="ECO:0000313" key="5">
    <source>
        <dbReference type="Proteomes" id="UP000678154"/>
    </source>
</evidence>
<reference evidence="4 5" key="1">
    <citation type="journal article" date="2016" name="J. Hazard. Mater.">
        <title>A newly isolated Pseudomonas putida S-1 strain for batch-mode-propanethiol degradation and continuous treatment of propanethiol-containing waste gas.</title>
        <authorList>
            <person name="Chen D.Z."/>
            <person name="Sun Y.M."/>
            <person name="Han L.M."/>
            <person name="Chen J."/>
            <person name="Ye J.X."/>
            <person name="Chen J.M."/>
        </authorList>
    </citation>
    <scope>NUCLEOTIDE SEQUENCE [LARGE SCALE GENOMIC DNA]</scope>
    <source>
        <strain evidence="4 5">S-1</strain>
    </source>
</reference>
<keyword evidence="2" id="KW-0677">Repeat</keyword>
<dbReference type="EMBL" id="CP074676">
    <property type="protein sequence ID" value="QVL17973.1"/>
    <property type="molecule type" value="Genomic_DNA"/>
</dbReference>